<protein>
    <submittedName>
        <fullName evidence="1">Uncharacterized protein</fullName>
    </submittedName>
</protein>
<name>A0A6N1VDQ4_9HYPH</name>
<dbReference type="EMBL" id="CP054836">
    <property type="protein sequence ID" value="QKV17342.1"/>
    <property type="molecule type" value="Genomic_DNA"/>
</dbReference>
<dbReference type="AlphaFoldDB" id="A0A6N1VDQ4"/>
<dbReference type="Proteomes" id="UP000509367">
    <property type="component" value="Chromosome"/>
</dbReference>
<reference evidence="1 2" key="1">
    <citation type="submission" date="2020-06" db="EMBL/GenBank/DDBJ databases">
        <title>Oricola thermophila sp. nov. isolated from a tidal sediments.</title>
        <authorList>
            <person name="Kwon K.K."/>
            <person name="Yang S.-H."/>
            <person name="Park M.-J."/>
        </authorList>
    </citation>
    <scope>NUCLEOTIDE SEQUENCE [LARGE SCALE GENOMIC DNA]</scope>
    <source>
        <strain evidence="1 2">MEBiC13590</strain>
    </source>
</reference>
<gene>
    <name evidence="1" type="ORF">HTY61_02110</name>
</gene>
<dbReference type="KEGG" id="orm:HTY61_02110"/>
<organism evidence="1 2">
    <name type="scientific">Oricola thermophila</name>
    <dbReference type="NCBI Taxonomy" id="2742145"/>
    <lineage>
        <taxon>Bacteria</taxon>
        <taxon>Pseudomonadati</taxon>
        <taxon>Pseudomonadota</taxon>
        <taxon>Alphaproteobacteria</taxon>
        <taxon>Hyphomicrobiales</taxon>
        <taxon>Ahrensiaceae</taxon>
        <taxon>Oricola</taxon>
    </lineage>
</organism>
<sequence>MNAFTRFFRRRRNAAANSTTLFERARLARTMPGETGARAGSRYGFIVN</sequence>
<evidence type="ECO:0000313" key="2">
    <source>
        <dbReference type="Proteomes" id="UP000509367"/>
    </source>
</evidence>
<evidence type="ECO:0000313" key="1">
    <source>
        <dbReference type="EMBL" id="QKV17342.1"/>
    </source>
</evidence>
<accession>A0A6N1VDQ4</accession>
<proteinExistence type="predicted"/>
<keyword evidence="2" id="KW-1185">Reference proteome</keyword>